<evidence type="ECO:0000256" key="4">
    <source>
        <dbReference type="ARBA" id="ARBA00022989"/>
    </source>
</evidence>
<protein>
    <submittedName>
        <fullName evidence="8">MFS transporter</fullName>
    </submittedName>
</protein>
<dbReference type="OrthoDB" id="3697899at2"/>
<evidence type="ECO:0000313" key="8">
    <source>
        <dbReference type="EMBL" id="RMI32277.1"/>
    </source>
</evidence>
<evidence type="ECO:0000313" key="9">
    <source>
        <dbReference type="Proteomes" id="UP000279275"/>
    </source>
</evidence>
<dbReference type="AlphaFoldDB" id="A0A3M2L3P7"/>
<keyword evidence="3 6" id="KW-0812">Transmembrane</keyword>
<sequence>METILNSPAGPGSTTARAEFGRIPVLALGTFAVGTDAFVLAGFLPDTAAALHVPVAVAGWAITIFAATYALLSPVLAAATARLPRRTVLVAALSLLGLANLGSAVAPTFPVLLATRALAAVGAAAYTPNAGAVASALVPERMRGRALAIVIGGLTVATALGVPAGDVIGHWTGWRTALAAVAAVCLIAAAGVALLIPRLPGGPAIGVRERFSVLRNRSVLAVLPATVLGMAAAYLPYAYAVPVFGAVGIGAGAVAIMLCLYGFGAVAGNLLAGWSTDRRGAVRVLSTGYLVSTLTFATLAIIAATHTAPVPLVALAAVGWGAASWSQSPPQQHRLITAAPAQAAIVVALNASGIYVGIGLGTLCGGLLVSEPVTLLSVASVLAAATAGYVRWTARDPRPQGEPDTV</sequence>
<dbReference type="CDD" id="cd17324">
    <property type="entry name" value="MFS_NepI_like"/>
    <property type="match status" value="1"/>
</dbReference>
<name>A0A3M2L3P7_9NOCA</name>
<keyword evidence="5 6" id="KW-0472">Membrane</keyword>
<dbReference type="Gene3D" id="1.20.1250.20">
    <property type="entry name" value="MFS general substrate transporter like domains"/>
    <property type="match status" value="1"/>
</dbReference>
<evidence type="ECO:0000256" key="1">
    <source>
        <dbReference type="ARBA" id="ARBA00004651"/>
    </source>
</evidence>
<dbReference type="InterPro" id="IPR036259">
    <property type="entry name" value="MFS_trans_sf"/>
</dbReference>
<dbReference type="PANTHER" id="PTHR43124:SF10">
    <property type="entry name" value="PURINE EFFLUX PUMP PBUE"/>
    <property type="match status" value="1"/>
</dbReference>
<evidence type="ECO:0000259" key="7">
    <source>
        <dbReference type="PROSITE" id="PS50850"/>
    </source>
</evidence>
<feature type="transmembrane region" description="Helical" evidence="6">
    <location>
        <begin position="345"/>
        <end position="369"/>
    </location>
</feature>
<keyword evidence="9" id="KW-1185">Reference proteome</keyword>
<evidence type="ECO:0000256" key="3">
    <source>
        <dbReference type="ARBA" id="ARBA00022692"/>
    </source>
</evidence>
<dbReference type="PROSITE" id="PS50850">
    <property type="entry name" value="MFS"/>
    <property type="match status" value="1"/>
</dbReference>
<feature type="transmembrane region" description="Helical" evidence="6">
    <location>
        <begin position="57"/>
        <end position="81"/>
    </location>
</feature>
<feature type="transmembrane region" description="Helical" evidence="6">
    <location>
        <begin position="375"/>
        <end position="392"/>
    </location>
</feature>
<gene>
    <name evidence="8" type="ORF">EBN03_14935</name>
</gene>
<feature type="transmembrane region" description="Helical" evidence="6">
    <location>
        <begin position="118"/>
        <end position="139"/>
    </location>
</feature>
<dbReference type="Pfam" id="PF07690">
    <property type="entry name" value="MFS_1"/>
    <property type="match status" value="1"/>
</dbReference>
<dbReference type="RefSeq" id="WP_122188621.1">
    <property type="nucleotide sequence ID" value="NZ_RFFH01000005.1"/>
</dbReference>
<feature type="transmembrane region" description="Helical" evidence="6">
    <location>
        <begin position="88"/>
        <end position="106"/>
    </location>
</feature>
<dbReference type="GO" id="GO:0005886">
    <property type="term" value="C:plasma membrane"/>
    <property type="evidence" value="ECO:0007669"/>
    <property type="project" value="UniProtKB-SubCell"/>
</dbReference>
<keyword evidence="4 6" id="KW-1133">Transmembrane helix</keyword>
<feature type="transmembrane region" description="Helical" evidence="6">
    <location>
        <begin position="218"/>
        <end position="237"/>
    </location>
</feature>
<dbReference type="InterPro" id="IPR020846">
    <property type="entry name" value="MFS_dom"/>
</dbReference>
<comment type="caution">
    <text evidence="8">The sequence shown here is derived from an EMBL/GenBank/DDBJ whole genome shotgun (WGS) entry which is preliminary data.</text>
</comment>
<feature type="transmembrane region" description="Helical" evidence="6">
    <location>
        <begin position="284"/>
        <end position="302"/>
    </location>
</feature>
<feature type="transmembrane region" description="Helical" evidence="6">
    <location>
        <begin position="146"/>
        <end position="165"/>
    </location>
</feature>
<evidence type="ECO:0000256" key="2">
    <source>
        <dbReference type="ARBA" id="ARBA00022475"/>
    </source>
</evidence>
<dbReference type="EMBL" id="RFFH01000005">
    <property type="protein sequence ID" value="RMI32277.1"/>
    <property type="molecule type" value="Genomic_DNA"/>
</dbReference>
<proteinExistence type="predicted"/>
<evidence type="ECO:0000256" key="5">
    <source>
        <dbReference type="ARBA" id="ARBA00023136"/>
    </source>
</evidence>
<dbReference type="InterPro" id="IPR011701">
    <property type="entry name" value="MFS"/>
</dbReference>
<accession>A0A3M2L3P7</accession>
<reference evidence="8 9" key="1">
    <citation type="submission" date="2018-10" db="EMBL/GenBank/DDBJ databases">
        <title>Isolation from cow dung.</title>
        <authorList>
            <person name="Ling L."/>
        </authorList>
    </citation>
    <scope>NUCLEOTIDE SEQUENCE [LARGE SCALE GENOMIC DNA]</scope>
    <source>
        <strain evidence="8 9">NEAU-LL90</strain>
    </source>
</reference>
<organism evidence="8 9">
    <name type="scientific">Nocardia stercoris</name>
    <dbReference type="NCBI Taxonomy" id="2483361"/>
    <lineage>
        <taxon>Bacteria</taxon>
        <taxon>Bacillati</taxon>
        <taxon>Actinomycetota</taxon>
        <taxon>Actinomycetes</taxon>
        <taxon>Mycobacteriales</taxon>
        <taxon>Nocardiaceae</taxon>
        <taxon>Nocardia</taxon>
    </lineage>
</organism>
<comment type="subcellular location">
    <subcellularLocation>
        <location evidence="1">Cell membrane</location>
        <topology evidence="1">Multi-pass membrane protein</topology>
    </subcellularLocation>
</comment>
<dbReference type="Proteomes" id="UP000279275">
    <property type="component" value="Unassembled WGS sequence"/>
</dbReference>
<feature type="domain" description="Major facilitator superfamily (MFS) profile" evidence="7">
    <location>
        <begin position="22"/>
        <end position="395"/>
    </location>
</feature>
<dbReference type="InterPro" id="IPR050189">
    <property type="entry name" value="MFS_Efflux_Transporters"/>
</dbReference>
<dbReference type="SUPFAM" id="SSF103473">
    <property type="entry name" value="MFS general substrate transporter"/>
    <property type="match status" value="1"/>
</dbReference>
<feature type="transmembrane region" description="Helical" evidence="6">
    <location>
        <begin position="308"/>
        <end position="325"/>
    </location>
</feature>
<feature type="transmembrane region" description="Helical" evidence="6">
    <location>
        <begin position="243"/>
        <end position="272"/>
    </location>
</feature>
<dbReference type="GO" id="GO:0022857">
    <property type="term" value="F:transmembrane transporter activity"/>
    <property type="evidence" value="ECO:0007669"/>
    <property type="project" value="InterPro"/>
</dbReference>
<feature type="transmembrane region" description="Helical" evidence="6">
    <location>
        <begin position="25"/>
        <end position="45"/>
    </location>
</feature>
<keyword evidence="2" id="KW-1003">Cell membrane</keyword>
<evidence type="ECO:0000256" key="6">
    <source>
        <dbReference type="SAM" id="Phobius"/>
    </source>
</evidence>
<feature type="transmembrane region" description="Helical" evidence="6">
    <location>
        <begin position="177"/>
        <end position="197"/>
    </location>
</feature>
<dbReference type="PANTHER" id="PTHR43124">
    <property type="entry name" value="PURINE EFFLUX PUMP PBUE"/>
    <property type="match status" value="1"/>
</dbReference>